<evidence type="ECO:0000313" key="2">
    <source>
        <dbReference type="Proteomes" id="UP001281761"/>
    </source>
</evidence>
<dbReference type="Proteomes" id="UP001281761">
    <property type="component" value="Unassembled WGS sequence"/>
</dbReference>
<gene>
    <name evidence="1" type="ORF">BLNAU_18340</name>
</gene>
<proteinExistence type="predicted"/>
<sequence length="619" mass="70429">MSFDNHSTTPQVDNAKAEQALFLEMIVSRICGDCISLRPVMLNALLVLVNDDFQTRSAIRGMKYLQAVERYCEMTSGDAVPSSLPELLCVLGRSSEDELDRICQSSIPSFLLEWMIIPNNNTLITEIGNCLLLMTSSLRSSSIFLAHHKPKFLAFINHCLNPMFSLLYSSLLPQLCLSPHPQISKLPLKVLSRQAGIAYQIHAFLQTLEIPSVSTESWSKPDTFVGRLCGMLTEHVSQIRSLFTESTPNDPTISSLSTTLPEDSPLLFRNAVLEMLCEGFSLIWNLLVGSNHIVEESLITCDFAPLLKATIVTCLDLLDLTKSGLNCVPPDHTDLLVKIIDSSWKSTTRCLMGGNSTLSQLVGNTFSDATELCSLLERTSRHSPPTCPAHLGMIAILRSKLPFLVPRTVEEKLVIRVINASNPTTVPPTHGWFHTYLINSVEQLMRRQRHAKLHKEEWNRTRMSQFQHVLKPAQQYLLFILQREEFIPNDSSSDKDLPTQIANLLMHTILLERDLFEYGEIVETGREEWEVGWLVETSSQRSLAQRLKSIGEDDERMKRDEKKRWKKRVVRRREAGHEDAVEGWLMKQDRGNRMMILKYLEYEGEESGMNTQYGKDRWR</sequence>
<protein>
    <submittedName>
        <fullName evidence="1">Uncharacterized protein</fullName>
    </submittedName>
</protein>
<reference evidence="1 2" key="1">
    <citation type="journal article" date="2022" name="bioRxiv">
        <title>Genomics of Preaxostyla Flagellates Illuminates Evolutionary Transitions and the Path Towards Mitochondrial Loss.</title>
        <authorList>
            <person name="Novak L.V.F."/>
            <person name="Treitli S.C."/>
            <person name="Pyrih J."/>
            <person name="Halakuc P."/>
            <person name="Pipaliya S.V."/>
            <person name="Vacek V."/>
            <person name="Brzon O."/>
            <person name="Soukal P."/>
            <person name="Eme L."/>
            <person name="Dacks J.B."/>
            <person name="Karnkowska A."/>
            <person name="Elias M."/>
            <person name="Hampl V."/>
        </authorList>
    </citation>
    <scope>NUCLEOTIDE SEQUENCE [LARGE SCALE GENOMIC DNA]</scope>
    <source>
        <strain evidence="1">NAU3</strain>
        <tissue evidence="1">Gut</tissue>
    </source>
</reference>
<name>A0ABQ9X4Q0_9EUKA</name>
<comment type="caution">
    <text evidence="1">The sequence shown here is derived from an EMBL/GenBank/DDBJ whole genome shotgun (WGS) entry which is preliminary data.</text>
</comment>
<organism evidence="1 2">
    <name type="scientific">Blattamonas nauphoetae</name>
    <dbReference type="NCBI Taxonomy" id="2049346"/>
    <lineage>
        <taxon>Eukaryota</taxon>
        <taxon>Metamonada</taxon>
        <taxon>Preaxostyla</taxon>
        <taxon>Oxymonadida</taxon>
        <taxon>Blattamonas</taxon>
    </lineage>
</organism>
<evidence type="ECO:0000313" key="1">
    <source>
        <dbReference type="EMBL" id="KAK2946744.1"/>
    </source>
</evidence>
<dbReference type="EMBL" id="JARBJD010000220">
    <property type="protein sequence ID" value="KAK2946744.1"/>
    <property type="molecule type" value="Genomic_DNA"/>
</dbReference>
<accession>A0ABQ9X4Q0</accession>
<keyword evidence="2" id="KW-1185">Reference proteome</keyword>